<keyword evidence="7 9" id="KW-0862">Zinc</keyword>
<dbReference type="GO" id="GO:0008237">
    <property type="term" value="F:metallopeptidase activity"/>
    <property type="evidence" value="ECO:0007669"/>
    <property type="project" value="UniProtKB-KW"/>
</dbReference>
<dbReference type="NCBIfam" id="NF002759">
    <property type="entry name" value="PRK02813.1"/>
    <property type="match status" value="1"/>
</dbReference>
<name>A0AAU8LSJ3_9BACT</name>
<proteinExistence type="inferred from homology"/>
<dbReference type="Pfam" id="PF02127">
    <property type="entry name" value="Peptidase_M18"/>
    <property type="match status" value="1"/>
</dbReference>
<evidence type="ECO:0000256" key="2">
    <source>
        <dbReference type="ARBA" id="ARBA00008290"/>
    </source>
</evidence>
<keyword evidence="6 9" id="KW-0378">Hydrolase</keyword>
<evidence type="ECO:0000256" key="4">
    <source>
        <dbReference type="ARBA" id="ARBA00022670"/>
    </source>
</evidence>
<dbReference type="GO" id="GO:0008270">
    <property type="term" value="F:zinc ion binding"/>
    <property type="evidence" value="ECO:0007669"/>
    <property type="project" value="InterPro"/>
</dbReference>
<evidence type="ECO:0000256" key="10">
    <source>
        <dbReference type="RuleBase" id="RU004387"/>
    </source>
</evidence>
<evidence type="ECO:0000313" key="11">
    <source>
        <dbReference type="EMBL" id="XCN72229.1"/>
    </source>
</evidence>
<keyword evidence="5 9" id="KW-0479">Metal-binding</keyword>
<reference evidence="11" key="2">
    <citation type="submission" date="2024-06" db="EMBL/GenBank/DDBJ databases">
        <authorList>
            <person name="Plum-Jensen L.E."/>
            <person name="Schramm A."/>
            <person name="Marshall I.P.G."/>
        </authorList>
    </citation>
    <scope>NUCLEOTIDE SEQUENCE</scope>
    <source>
        <strain evidence="11">Rat1</strain>
    </source>
</reference>
<dbReference type="CDD" id="cd05658">
    <property type="entry name" value="M18_DAP"/>
    <property type="match status" value="1"/>
</dbReference>
<dbReference type="GO" id="GO:0004177">
    <property type="term" value="F:aminopeptidase activity"/>
    <property type="evidence" value="ECO:0007669"/>
    <property type="project" value="UniProtKB-KW"/>
</dbReference>
<dbReference type="EC" id="3.4.11.-" evidence="10"/>
<dbReference type="PANTHER" id="PTHR28570">
    <property type="entry name" value="ASPARTYL AMINOPEPTIDASE"/>
    <property type="match status" value="1"/>
</dbReference>
<dbReference type="EMBL" id="CP159373">
    <property type="protein sequence ID" value="XCN72229.1"/>
    <property type="molecule type" value="Genomic_DNA"/>
</dbReference>
<accession>A0AAU8LSJ3</accession>
<dbReference type="KEGG" id="eaj:Q3M24_18270"/>
<dbReference type="AlphaFoldDB" id="A0AAU8LSJ3"/>
<keyword evidence="8 9" id="KW-0482">Metalloprotease</keyword>
<protein>
    <recommendedName>
        <fullName evidence="10">M18 family aminopeptidase</fullName>
        <ecNumber evidence="10">3.4.11.-</ecNumber>
    </recommendedName>
</protein>
<dbReference type="GO" id="GO:0005737">
    <property type="term" value="C:cytoplasm"/>
    <property type="evidence" value="ECO:0007669"/>
    <property type="project" value="UniProtKB-ARBA"/>
</dbReference>
<evidence type="ECO:0000256" key="6">
    <source>
        <dbReference type="ARBA" id="ARBA00022801"/>
    </source>
</evidence>
<evidence type="ECO:0000256" key="9">
    <source>
        <dbReference type="RuleBase" id="RU004386"/>
    </source>
</evidence>
<dbReference type="Gene3D" id="2.30.250.10">
    <property type="entry name" value="Aminopeptidase i, Domain 2"/>
    <property type="match status" value="1"/>
</dbReference>
<organism evidence="11">
    <name type="scientific">Candidatus Electrothrix aestuarii</name>
    <dbReference type="NCBI Taxonomy" id="3062594"/>
    <lineage>
        <taxon>Bacteria</taxon>
        <taxon>Pseudomonadati</taxon>
        <taxon>Thermodesulfobacteriota</taxon>
        <taxon>Desulfobulbia</taxon>
        <taxon>Desulfobulbales</taxon>
        <taxon>Desulfobulbaceae</taxon>
        <taxon>Candidatus Electrothrix</taxon>
    </lineage>
</organism>
<dbReference type="Gene3D" id="3.40.630.10">
    <property type="entry name" value="Zn peptidases"/>
    <property type="match status" value="1"/>
</dbReference>
<comment type="similarity">
    <text evidence="2 9">Belongs to the peptidase M18 family.</text>
</comment>
<comment type="cofactor">
    <cofactor evidence="1 10">
        <name>Zn(2+)</name>
        <dbReference type="ChEBI" id="CHEBI:29105"/>
    </cofactor>
</comment>
<evidence type="ECO:0000256" key="7">
    <source>
        <dbReference type="ARBA" id="ARBA00022833"/>
    </source>
</evidence>
<dbReference type="InterPro" id="IPR001948">
    <property type="entry name" value="Peptidase_M18"/>
</dbReference>
<dbReference type="PRINTS" id="PR00932">
    <property type="entry name" value="AMINO1PTASE"/>
</dbReference>
<reference evidence="11" key="1">
    <citation type="journal article" date="2024" name="Syst. Appl. Microbiol.">
        <title>First single-strain enrichments of Electrothrix cable bacteria, description of E. aestuarii sp. nov. and E. rattekaaiensis sp. nov., and proposal of a cable bacteria taxonomy following the rules of the SeqCode.</title>
        <authorList>
            <person name="Plum-Jensen L.E."/>
            <person name="Schramm A."/>
            <person name="Marshall I.P.G."/>
        </authorList>
    </citation>
    <scope>NUCLEOTIDE SEQUENCE</scope>
    <source>
        <strain evidence="11">Rat1</strain>
    </source>
</reference>
<dbReference type="PANTHER" id="PTHR28570:SF3">
    <property type="entry name" value="ASPARTYL AMINOPEPTIDASE"/>
    <property type="match status" value="1"/>
</dbReference>
<sequence length="434" mass="48026">MIAEKKYAPELADFIGSSPTSFHAVATAAKLLEKKGFQQLDEKENWQKLPAGKYFVLRNESSLIGFIWNDGAQSVEVIGAHTDSPCLKVKPKPVIRNWNCLQLGVEIYGGALLRPWFDRELSLAGRVLWHEVGSTELHSTLIDFKRPVAIIPNLAIHLNSEANKLQEVNRQSDMVPLLSLTEEEQTDFFQIIEKQLRRQYSLPEQIAISDHELFFYDAASPALIGLEEQFLTGARLDNLISCFAALQALVAADAAGTEQNCMIMLNDHEEVGSTSAVGAQGSFLRDILERLLPDPGERQAMLRKSLLISADNAHALHPNFADKHDPQHQPLMSKGLVIKLNANQRYATNAGTSARFRMLCEQAEVPVQEFVVRNDMGCGSTIGPLTAAKIGVDTVDVGVPSLAMHSIRETAACTDCWYLYQVLRTFLTGNTEAL</sequence>
<keyword evidence="4 9" id="KW-0645">Protease</keyword>
<evidence type="ECO:0000256" key="8">
    <source>
        <dbReference type="ARBA" id="ARBA00023049"/>
    </source>
</evidence>
<keyword evidence="3 9" id="KW-0031">Aminopeptidase</keyword>
<dbReference type="SUPFAM" id="SSF53187">
    <property type="entry name" value="Zn-dependent exopeptidases"/>
    <property type="match status" value="1"/>
</dbReference>
<evidence type="ECO:0000256" key="5">
    <source>
        <dbReference type="ARBA" id="ARBA00022723"/>
    </source>
</evidence>
<gene>
    <name evidence="11" type="ORF">Q3M24_18270</name>
</gene>
<evidence type="ECO:0000256" key="1">
    <source>
        <dbReference type="ARBA" id="ARBA00001947"/>
    </source>
</evidence>
<dbReference type="InterPro" id="IPR023358">
    <property type="entry name" value="Peptidase_M18_dom2"/>
</dbReference>
<dbReference type="SUPFAM" id="SSF101821">
    <property type="entry name" value="Aminopeptidase/glucanase lid domain"/>
    <property type="match status" value="1"/>
</dbReference>
<evidence type="ECO:0000256" key="3">
    <source>
        <dbReference type="ARBA" id="ARBA00022438"/>
    </source>
</evidence>
<dbReference type="GO" id="GO:0006508">
    <property type="term" value="P:proteolysis"/>
    <property type="evidence" value="ECO:0007669"/>
    <property type="project" value="UniProtKB-KW"/>
</dbReference>